<dbReference type="GO" id="GO:0030170">
    <property type="term" value="F:pyridoxal phosphate binding"/>
    <property type="evidence" value="ECO:0007669"/>
    <property type="project" value="InterPro"/>
</dbReference>
<dbReference type="PANTHER" id="PTHR45527:SF1">
    <property type="entry name" value="FATTY ACID SYNTHASE"/>
    <property type="match status" value="1"/>
</dbReference>
<dbReference type="SUPFAM" id="SSF52777">
    <property type="entry name" value="CoA-dependent acyltransferases"/>
    <property type="match status" value="2"/>
</dbReference>
<organism evidence="5 6">
    <name type="scientific">Entotheonella factor</name>
    <dbReference type="NCBI Taxonomy" id="1429438"/>
    <lineage>
        <taxon>Bacteria</taxon>
        <taxon>Pseudomonadati</taxon>
        <taxon>Nitrospinota/Tectimicrobiota group</taxon>
        <taxon>Candidatus Tectimicrobiota</taxon>
        <taxon>Candidatus Entotheonellia</taxon>
        <taxon>Candidatus Entotheonellales</taxon>
        <taxon>Candidatus Entotheonellaceae</taxon>
        <taxon>Candidatus Entotheonella</taxon>
    </lineage>
</organism>
<keyword evidence="2" id="KW-0597">Phosphoprotein</keyword>
<dbReference type="GO" id="GO:0044550">
    <property type="term" value="P:secondary metabolite biosynthetic process"/>
    <property type="evidence" value="ECO:0007669"/>
    <property type="project" value="TreeGrafter"/>
</dbReference>
<dbReference type="InterPro" id="IPR023213">
    <property type="entry name" value="CAT-like_dom_sf"/>
</dbReference>
<sequence>MTPDHHRRSRILSMLHPVLAELSGFEVDDLDPSSTFLEMGFESLMLIQFSQSIQRTFDIKVSFRQLIEQIETLDGLAAFLDAQLPPEALLSLASEPVLEPSEPAPVLHRLPNAELPMAPSPEMAKRNGVAAAPQVTREMEAIMRQQLQIMSLQLEVLRGSVATVEAGTAVEPEPMPTAPQPLVVKAPALDVKALQRQRFGPYKPIQRGADGQLTDRQQQHLDGLIHRLTERTPGSKALAQQHRPHFADPRGVAGFRKMWKDMVYQIAVERAQGARLWDVDGHAYIDIAMGFGLNLFGHQPAFVTQAIAEQLGQGMAIGPQSPLAGEVAGLLCELTGMERATFCNTGSEAVMAALRVARTVHGKDKFVCFNQSYHGMFDQVLIRSTSAGGQRRMLPAAPGVPQSVADEAIVLDYGDPQALEVIRAHASEVAAVLVEPVQSANLGLQPRDFLQALCGLTSELDIALIMDEMISGFRAEPGGAQAWLGVQGDMATYGKVLGGGLPIGALAGRARYLDALDSGMWHYGDDSVPEQDVTFFAGTFVRHPLALAAARAVLMRIAAEGPILQQHLTARTTAMVDALNGFFERRGVPIRLLRFASQFRFAFPADLEHIDLLYYHLLERGIFTRGFQENCFLSTAHTDEDIDAVIQAIQDSVIALQDGGFLPPPPDDAEDAFPLTEAQTEIWLASQMSDIASAAFNEPFMLALRGPMQVAFMRSAIQTVIARHEGLHLRFHPQGDAQCYHVPQPLDIPLVDVSEGDAEAQPQGVQAVFDHMATAPFDLVHGPLVRVQIVKRSADEHLVVFAAHHIICDGWATAILLEEMAAVYTASCQGQPYQLPTPDRFATYVRDQQAGQQREGIEDAYRYWTQQFEPLPPPLDLPTDRARPAFKTYRGGTVHETFEADLHGALKQTAADYGVSLFALMFSVFNVLLARLAGQGDFVVTIPTAGQALSGMDRLVGHCVNFLPLRTRVPLEGCFAELLKQTQTQILEAYDYAECTFGGILKRADIPRQADRIPLSEIVFNFDHGLDGLDFNGLDVEVLQVPKQAAMFELFVNMSELDHGGGLIIDCDYNCDLYDETTIQRWMQHYQCLLREVVNNAEQCIGMMPLLSPVEREQMLVAWNRTVMDYPQHQCVHEAFEDRVALMPDAVAAIAHTGRTMTYAELNARANQVAHDLRAQGVGRGARVGLCMERSLDLLTGVLGILKAGGTYVPLDPHYPHERLVVMLHDAEVSLVLTHAPAAHAVPEPMAMVCLDRDGARIAAASRENPDHGSCATDVAYVIYTSGSTGRPKGVQGTHRGIMNRCCWMGAAYPFAPDEVCCQKTSVNFVDAVWELFGPLLQGIPTVYVPDAQVKAPERLIELLAAHQVSRIVLVPSLLHVMLEVAPDLAARLPALRLWTVSGEVLSTALCRRFQQAMPQATLLNLYGS</sequence>
<evidence type="ECO:0000259" key="4">
    <source>
        <dbReference type="PROSITE" id="PS50075"/>
    </source>
</evidence>
<dbReference type="GO" id="GO:0005737">
    <property type="term" value="C:cytoplasm"/>
    <property type="evidence" value="ECO:0007669"/>
    <property type="project" value="TreeGrafter"/>
</dbReference>
<proteinExistence type="predicted"/>
<dbReference type="InterPro" id="IPR015422">
    <property type="entry name" value="PyrdxlP-dep_Trfase_small"/>
</dbReference>
<dbReference type="PROSITE" id="PS00455">
    <property type="entry name" value="AMP_BINDING"/>
    <property type="match status" value="1"/>
</dbReference>
<comment type="caution">
    <text evidence="5">The sequence shown here is derived from an EMBL/GenBank/DDBJ whole genome shotgun (WGS) entry which is preliminary data.</text>
</comment>
<evidence type="ECO:0000313" key="5">
    <source>
        <dbReference type="EMBL" id="ETW98427.1"/>
    </source>
</evidence>
<feature type="domain" description="Carrier" evidence="4">
    <location>
        <begin position="9"/>
        <end position="84"/>
    </location>
</feature>
<dbReference type="PANTHER" id="PTHR45527">
    <property type="entry name" value="NONRIBOSOMAL PEPTIDE SYNTHETASE"/>
    <property type="match status" value="1"/>
</dbReference>
<dbReference type="HOGENOM" id="CLU_000022_70_2_7"/>
<reference evidence="5 6" key="1">
    <citation type="journal article" date="2014" name="Nature">
        <title>An environmental bacterial taxon with a large and distinct metabolic repertoire.</title>
        <authorList>
            <person name="Wilson M.C."/>
            <person name="Mori T."/>
            <person name="Ruckert C."/>
            <person name="Uria A.R."/>
            <person name="Helf M.J."/>
            <person name="Takada K."/>
            <person name="Gernert C."/>
            <person name="Steffens U.A."/>
            <person name="Heycke N."/>
            <person name="Schmitt S."/>
            <person name="Rinke C."/>
            <person name="Helfrich E.J."/>
            <person name="Brachmann A.O."/>
            <person name="Gurgui C."/>
            <person name="Wakimoto T."/>
            <person name="Kracht M."/>
            <person name="Crusemann M."/>
            <person name="Hentschel U."/>
            <person name="Abe I."/>
            <person name="Matsunaga S."/>
            <person name="Kalinowski J."/>
            <person name="Takeyama H."/>
            <person name="Piel J."/>
        </authorList>
    </citation>
    <scope>NUCLEOTIDE SEQUENCE [LARGE SCALE GENOMIC DNA]</scope>
    <source>
        <strain evidence="6">TSY1</strain>
    </source>
</reference>
<evidence type="ECO:0000313" key="6">
    <source>
        <dbReference type="Proteomes" id="UP000019141"/>
    </source>
</evidence>
<dbReference type="InterPro" id="IPR015421">
    <property type="entry name" value="PyrdxlP-dep_Trfase_major"/>
</dbReference>
<evidence type="ECO:0000256" key="3">
    <source>
        <dbReference type="ARBA" id="ARBA00022898"/>
    </source>
</evidence>
<dbReference type="InterPro" id="IPR020845">
    <property type="entry name" value="AMP-binding_CS"/>
</dbReference>
<evidence type="ECO:0000256" key="1">
    <source>
        <dbReference type="ARBA" id="ARBA00022450"/>
    </source>
</evidence>
<dbReference type="Pfam" id="PF00202">
    <property type="entry name" value="Aminotran_3"/>
    <property type="match status" value="1"/>
</dbReference>
<dbReference type="InterPro" id="IPR009081">
    <property type="entry name" value="PP-bd_ACP"/>
</dbReference>
<keyword evidence="6" id="KW-1185">Reference proteome</keyword>
<dbReference type="SUPFAM" id="SSF56801">
    <property type="entry name" value="Acetyl-CoA synthetase-like"/>
    <property type="match status" value="1"/>
</dbReference>
<dbReference type="Gene3D" id="3.30.559.30">
    <property type="entry name" value="Nonribosomal peptide synthetase, condensation domain"/>
    <property type="match status" value="1"/>
</dbReference>
<dbReference type="SUPFAM" id="SSF47336">
    <property type="entry name" value="ACP-like"/>
    <property type="match status" value="1"/>
</dbReference>
<dbReference type="Pfam" id="PF00550">
    <property type="entry name" value="PP-binding"/>
    <property type="match status" value="1"/>
</dbReference>
<gene>
    <name evidence="5" type="ORF">ETSY1_18755</name>
</gene>
<accession>W4LKB8</accession>
<dbReference type="InterPro" id="IPR020806">
    <property type="entry name" value="PKS_PP-bd"/>
</dbReference>
<keyword evidence="1" id="KW-0596">Phosphopantetheine</keyword>
<dbReference type="CDD" id="cd19531">
    <property type="entry name" value="LCL_NRPS-like"/>
    <property type="match status" value="1"/>
</dbReference>
<dbReference type="SMART" id="SM00823">
    <property type="entry name" value="PKS_PP"/>
    <property type="match status" value="1"/>
</dbReference>
<dbReference type="Gene3D" id="3.90.1150.10">
    <property type="entry name" value="Aspartate Aminotransferase, domain 1"/>
    <property type="match status" value="1"/>
</dbReference>
<dbReference type="Pfam" id="PF00501">
    <property type="entry name" value="AMP-binding"/>
    <property type="match status" value="1"/>
</dbReference>
<dbReference type="Pfam" id="PF00668">
    <property type="entry name" value="Condensation"/>
    <property type="match status" value="1"/>
</dbReference>
<dbReference type="Gene3D" id="3.40.640.10">
    <property type="entry name" value="Type I PLP-dependent aspartate aminotransferase-like (Major domain)"/>
    <property type="match status" value="1"/>
</dbReference>
<dbReference type="Gene3D" id="1.10.1200.10">
    <property type="entry name" value="ACP-like"/>
    <property type="match status" value="1"/>
</dbReference>
<keyword evidence="3" id="KW-0663">Pyridoxal phosphate</keyword>
<dbReference type="InterPro" id="IPR015424">
    <property type="entry name" value="PyrdxlP-dep_Trfase"/>
</dbReference>
<dbReference type="PATRIC" id="fig|1429438.4.peg.3660"/>
<dbReference type="InterPro" id="IPR001242">
    <property type="entry name" value="Condensation_dom"/>
</dbReference>
<evidence type="ECO:0000256" key="2">
    <source>
        <dbReference type="ARBA" id="ARBA00022553"/>
    </source>
</evidence>
<protein>
    <recommendedName>
        <fullName evidence="4">Carrier domain-containing protein</fullName>
    </recommendedName>
</protein>
<dbReference type="InterPro" id="IPR005814">
    <property type="entry name" value="Aminotrans_3"/>
</dbReference>
<dbReference type="Gene3D" id="3.30.559.10">
    <property type="entry name" value="Chloramphenicol acetyltransferase-like domain"/>
    <property type="match status" value="1"/>
</dbReference>
<dbReference type="InterPro" id="IPR000873">
    <property type="entry name" value="AMP-dep_synth/lig_dom"/>
</dbReference>
<dbReference type="InterPro" id="IPR036736">
    <property type="entry name" value="ACP-like_sf"/>
</dbReference>
<dbReference type="PROSITE" id="PS50075">
    <property type="entry name" value="CARRIER"/>
    <property type="match status" value="1"/>
</dbReference>
<dbReference type="SUPFAM" id="SSF53383">
    <property type="entry name" value="PLP-dependent transferases"/>
    <property type="match status" value="1"/>
</dbReference>
<dbReference type="EMBL" id="AZHW01000555">
    <property type="protein sequence ID" value="ETW98427.1"/>
    <property type="molecule type" value="Genomic_DNA"/>
</dbReference>
<dbReference type="GO" id="GO:0043041">
    <property type="term" value="P:amino acid activation for nonribosomal peptide biosynthetic process"/>
    <property type="evidence" value="ECO:0007669"/>
    <property type="project" value="TreeGrafter"/>
</dbReference>
<name>W4LKB8_ENTF1</name>
<dbReference type="GO" id="GO:0008483">
    <property type="term" value="F:transaminase activity"/>
    <property type="evidence" value="ECO:0007669"/>
    <property type="project" value="InterPro"/>
</dbReference>
<dbReference type="Proteomes" id="UP000019141">
    <property type="component" value="Unassembled WGS sequence"/>
</dbReference>
<dbReference type="FunFam" id="3.40.50.980:FF:000001">
    <property type="entry name" value="Non-ribosomal peptide synthetase"/>
    <property type="match status" value="1"/>
</dbReference>
<dbReference type="Gene3D" id="3.40.50.980">
    <property type="match status" value="2"/>
</dbReference>
<dbReference type="GO" id="GO:0031177">
    <property type="term" value="F:phosphopantetheine binding"/>
    <property type="evidence" value="ECO:0007669"/>
    <property type="project" value="InterPro"/>
</dbReference>